<evidence type="ECO:0008006" key="4">
    <source>
        <dbReference type="Google" id="ProtNLM"/>
    </source>
</evidence>
<dbReference type="Proteomes" id="UP000233100">
    <property type="component" value="Chromosome 16"/>
</dbReference>
<name>A0A7N9CMF5_MACFA</name>
<dbReference type="PANTHER" id="PTHR12138:SF135">
    <property type="entry name" value="SAM DOMAIN-CONTAINING PROTEIN"/>
    <property type="match status" value="1"/>
</dbReference>
<feature type="signal peptide" evidence="1">
    <location>
        <begin position="1"/>
        <end position="15"/>
    </location>
</feature>
<evidence type="ECO:0000313" key="3">
    <source>
        <dbReference type="Proteomes" id="UP000233100"/>
    </source>
</evidence>
<evidence type="ECO:0000313" key="2">
    <source>
        <dbReference type="Ensembl" id="ENSMFAP00000053180.1"/>
    </source>
</evidence>
<organism evidence="2 3">
    <name type="scientific">Macaca fascicularis</name>
    <name type="common">Crab-eating macaque</name>
    <name type="synonym">Cynomolgus monkey</name>
    <dbReference type="NCBI Taxonomy" id="9541"/>
    <lineage>
        <taxon>Eukaryota</taxon>
        <taxon>Metazoa</taxon>
        <taxon>Chordata</taxon>
        <taxon>Craniata</taxon>
        <taxon>Vertebrata</taxon>
        <taxon>Euteleostomi</taxon>
        <taxon>Mammalia</taxon>
        <taxon>Eutheria</taxon>
        <taxon>Euarchontoglires</taxon>
        <taxon>Primates</taxon>
        <taxon>Haplorrhini</taxon>
        <taxon>Catarrhini</taxon>
        <taxon>Cercopithecidae</taxon>
        <taxon>Cercopithecinae</taxon>
        <taxon>Macaca</taxon>
    </lineage>
</organism>
<dbReference type="Ensembl" id="ENSMFAT00000074901.1">
    <property type="protein sequence ID" value="ENSMFAP00000053180.1"/>
    <property type="gene ID" value="ENSMFAG00000049221.1"/>
</dbReference>
<accession>A0A7N9CMF5</accession>
<dbReference type="PANTHER" id="PTHR12138">
    <property type="entry name" value="PRIMATE-EXPANDED PROTEIN FAMILY"/>
    <property type="match status" value="1"/>
</dbReference>
<sequence length="125" mass="13676">FFFFFFFFLRGGVGGQSLTPSPRLECSGVVFAHCNLCLPGSISSHASASQTAGITGVCHHTQLIFVFLVETGFHHIGQAGLELLTSGDPPPFAFQITEITGVSHCAWPQFLLTKKQNTFFHSIIW</sequence>
<reference evidence="2" key="2">
    <citation type="submission" date="2025-08" db="UniProtKB">
        <authorList>
            <consortium name="Ensembl"/>
        </authorList>
    </citation>
    <scope>IDENTIFICATION</scope>
</reference>
<reference evidence="2 3" key="1">
    <citation type="submission" date="2013-03" db="EMBL/GenBank/DDBJ databases">
        <authorList>
            <person name="Warren W."/>
            <person name="Wilson R.K."/>
        </authorList>
    </citation>
    <scope>NUCLEOTIDE SEQUENCE</scope>
</reference>
<proteinExistence type="predicted"/>
<dbReference type="PRINTS" id="PR02045">
    <property type="entry name" value="F138DOMAIN"/>
</dbReference>
<protein>
    <recommendedName>
        <fullName evidence="4">Secreted protein</fullName>
    </recommendedName>
</protein>
<dbReference type="AlphaFoldDB" id="A0A7N9CMF5"/>
<evidence type="ECO:0000256" key="1">
    <source>
        <dbReference type="SAM" id="SignalP"/>
    </source>
</evidence>
<dbReference type="GeneTree" id="ENSGT01120000271815"/>
<keyword evidence="1" id="KW-0732">Signal</keyword>
<reference evidence="2" key="3">
    <citation type="submission" date="2025-09" db="UniProtKB">
        <authorList>
            <consortium name="Ensembl"/>
        </authorList>
    </citation>
    <scope>IDENTIFICATION</scope>
</reference>
<feature type="chain" id="PRO_5031102918" description="Secreted protein" evidence="1">
    <location>
        <begin position="16"/>
        <end position="125"/>
    </location>
</feature>
<keyword evidence="3" id="KW-1185">Reference proteome</keyword>